<dbReference type="PANTHER" id="PTHR11851">
    <property type="entry name" value="METALLOPROTEASE"/>
    <property type="match status" value="1"/>
</dbReference>
<dbReference type="InterPro" id="IPR050361">
    <property type="entry name" value="MPP/UQCRC_Complex"/>
</dbReference>
<keyword evidence="1" id="KW-0732">Signal</keyword>
<feature type="domain" description="Peptidase M16 N-terminal" evidence="2">
    <location>
        <begin position="56"/>
        <end position="196"/>
    </location>
</feature>
<evidence type="ECO:0000313" key="5">
    <source>
        <dbReference type="Proteomes" id="UP000193136"/>
    </source>
</evidence>
<accession>A0A1X0YCL6</accession>
<evidence type="ECO:0000259" key="2">
    <source>
        <dbReference type="Pfam" id="PF00675"/>
    </source>
</evidence>
<dbReference type="Proteomes" id="UP000193136">
    <property type="component" value="Unassembled WGS sequence"/>
</dbReference>
<name>A0A1X0YCL6_9BACT</name>
<dbReference type="EMBL" id="NAAD01000002">
    <property type="protein sequence ID" value="ORJ62852.1"/>
    <property type="molecule type" value="Genomic_DNA"/>
</dbReference>
<proteinExistence type="predicted"/>
<dbReference type="Pfam" id="PF05193">
    <property type="entry name" value="Peptidase_M16_C"/>
    <property type="match status" value="1"/>
</dbReference>
<evidence type="ECO:0000256" key="1">
    <source>
        <dbReference type="SAM" id="SignalP"/>
    </source>
</evidence>
<comment type="caution">
    <text evidence="4">The sequence shown here is derived from an EMBL/GenBank/DDBJ whole genome shotgun (WGS) entry which is preliminary data.</text>
</comment>
<dbReference type="PROSITE" id="PS51257">
    <property type="entry name" value="PROKAR_LIPOPROTEIN"/>
    <property type="match status" value="1"/>
</dbReference>
<feature type="chain" id="PRO_5013230531" description="Zinc protease" evidence="1">
    <location>
        <begin position="23"/>
        <end position="470"/>
    </location>
</feature>
<feature type="signal peptide" evidence="1">
    <location>
        <begin position="1"/>
        <end position="22"/>
    </location>
</feature>
<dbReference type="InterPro" id="IPR011249">
    <property type="entry name" value="Metalloenz_LuxS/M16"/>
</dbReference>
<evidence type="ECO:0000313" key="4">
    <source>
        <dbReference type="EMBL" id="ORJ62852.1"/>
    </source>
</evidence>
<sequence length="470" mass="52753">MNRLRYLLPIACLLLVACQPPAPRNPRPEQLHYPPLTFRVPAVERLDLPNGIRLYLQEDHELPLVEVSAMLPAGSIADPEGKTGLADLYATVLRSGGAGDYSPDAFDELLAERAIDLSTSSGSYTLNLGLSLQSKDLMVGLQALSDMLRHPRFDPQRLELARRQALEAIRRRNDNPGSIARRTLRQALYPGHPLGRVETRASLSAISREDLLAFHRRFAHPQGLWLGITGDFDREQLLADLRQLFGDWNGDAARRPVPPVTAKPEAALWLADKPIPQTTILFGELGIDKDNPDLYAVRVMNYILGGGGFNSRLMREVRSNRGLAYSVYSYFQIGRLLPGQFIAGCETKSGTTMQVIRLMREQMRLMREKEVSAEELRLAKESLINSFVFAFEDIHDVVAQQMRLDFYGYPSDYLAGYRDRIAAVTVKDVKRVARRYLHPDKQQLVLVGNVKDFDGKPGSLGLPVREIPED</sequence>
<gene>
    <name evidence="4" type="ORF">B5V00_01985</name>
</gene>
<feature type="domain" description="Peptidase M16 C-terminal" evidence="3">
    <location>
        <begin position="206"/>
        <end position="383"/>
    </location>
</feature>
<dbReference type="OrthoDB" id="9811314at2"/>
<dbReference type="SUPFAM" id="SSF63411">
    <property type="entry name" value="LuxS/MPP-like metallohydrolase"/>
    <property type="match status" value="2"/>
</dbReference>
<organism evidence="4 5">
    <name type="scientific">Geothermobacter hydrogeniphilus</name>
    <dbReference type="NCBI Taxonomy" id="1969733"/>
    <lineage>
        <taxon>Bacteria</taxon>
        <taxon>Pseudomonadati</taxon>
        <taxon>Thermodesulfobacteriota</taxon>
        <taxon>Desulfuromonadia</taxon>
        <taxon>Desulfuromonadales</taxon>
        <taxon>Geothermobacteraceae</taxon>
        <taxon>Geothermobacter</taxon>
    </lineage>
</organism>
<keyword evidence="5" id="KW-1185">Reference proteome</keyword>
<dbReference type="PANTHER" id="PTHR11851:SF225">
    <property type="entry name" value="NON-PEPTIDASE HOMOLOG YMXG"/>
    <property type="match status" value="1"/>
</dbReference>
<dbReference type="InterPro" id="IPR011765">
    <property type="entry name" value="Pept_M16_N"/>
</dbReference>
<dbReference type="Pfam" id="PF00675">
    <property type="entry name" value="Peptidase_M16"/>
    <property type="match status" value="1"/>
</dbReference>
<dbReference type="AlphaFoldDB" id="A0A1X0YCL6"/>
<dbReference type="InterPro" id="IPR007863">
    <property type="entry name" value="Peptidase_M16_C"/>
</dbReference>
<reference evidence="4 5" key="1">
    <citation type="submission" date="2017-03" db="EMBL/GenBank/DDBJ databases">
        <title>Genome sequence of Geothermobacter sp. EPR-M, Deep-Sea Iron Reducer.</title>
        <authorList>
            <person name="Tully B."/>
            <person name="Savalia P."/>
            <person name="Abuyen K."/>
            <person name="Baughan C."/>
            <person name="Romero E."/>
            <person name="Ronkowski C."/>
            <person name="Torres B."/>
            <person name="Tremblay J."/>
            <person name="Trujillo A."/>
            <person name="Tyler M."/>
            <person name="Perez-Rodriguez I."/>
            <person name="Amend J."/>
        </authorList>
    </citation>
    <scope>NUCLEOTIDE SEQUENCE [LARGE SCALE GENOMIC DNA]</scope>
    <source>
        <strain evidence="4 5">EPR-M</strain>
    </source>
</reference>
<evidence type="ECO:0008006" key="6">
    <source>
        <dbReference type="Google" id="ProtNLM"/>
    </source>
</evidence>
<dbReference type="RefSeq" id="WP_085009005.1">
    <property type="nucleotide sequence ID" value="NZ_NAAD01000002.1"/>
</dbReference>
<evidence type="ECO:0000259" key="3">
    <source>
        <dbReference type="Pfam" id="PF05193"/>
    </source>
</evidence>
<dbReference type="GO" id="GO:0046872">
    <property type="term" value="F:metal ion binding"/>
    <property type="evidence" value="ECO:0007669"/>
    <property type="project" value="InterPro"/>
</dbReference>
<dbReference type="STRING" id="1969733.B5V00_01985"/>
<dbReference type="Gene3D" id="3.30.830.10">
    <property type="entry name" value="Metalloenzyme, LuxS/M16 peptidase-like"/>
    <property type="match status" value="2"/>
</dbReference>
<protein>
    <recommendedName>
        <fullName evidence="6">Zinc protease</fullName>
    </recommendedName>
</protein>